<evidence type="ECO:0000256" key="1">
    <source>
        <dbReference type="ARBA" id="ARBA00010835"/>
    </source>
</evidence>
<organism evidence="3 4">
    <name type="scientific">Malassezia vespertilionis</name>
    <dbReference type="NCBI Taxonomy" id="2020962"/>
    <lineage>
        <taxon>Eukaryota</taxon>
        <taxon>Fungi</taxon>
        <taxon>Dikarya</taxon>
        <taxon>Basidiomycota</taxon>
        <taxon>Ustilaginomycotina</taxon>
        <taxon>Malasseziomycetes</taxon>
        <taxon>Malasseziales</taxon>
        <taxon>Malasseziaceae</taxon>
        <taxon>Malassezia</taxon>
    </lineage>
</organism>
<dbReference type="InterPro" id="IPR000352">
    <property type="entry name" value="Pep_chain_release_fac_I"/>
</dbReference>
<feature type="domain" description="Prokaryotic-type class I peptide chain release factors" evidence="2">
    <location>
        <begin position="52"/>
        <end position="68"/>
    </location>
</feature>
<dbReference type="STRING" id="2020962.A0A2N1J856"/>
<proteinExistence type="inferred from homology"/>
<reference evidence="3 4" key="1">
    <citation type="submission" date="2017-10" db="EMBL/GenBank/DDBJ databases">
        <title>A novel species of cold-tolerant Malassezia isolated from bats.</title>
        <authorList>
            <person name="Lorch J.M."/>
            <person name="Palmer J.M."/>
            <person name="Vanderwolf K.J."/>
            <person name="Schmidt K.Z."/>
            <person name="Verant M.L."/>
            <person name="Weller T.J."/>
            <person name="Blehert D.S."/>
        </authorList>
    </citation>
    <scope>NUCLEOTIDE SEQUENCE [LARGE SCALE GENOMIC DNA]</scope>
    <source>
        <strain evidence="3 4">NWHC:44797-103</strain>
    </source>
</reference>
<dbReference type="Pfam" id="PF00472">
    <property type="entry name" value="RF-1"/>
    <property type="match status" value="1"/>
</dbReference>
<comment type="similarity">
    <text evidence="1">Belongs to the prokaryotic/mitochondrial release factor family.</text>
</comment>
<dbReference type="InterPro" id="IPR045853">
    <property type="entry name" value="Pep_chain_release_fac_I_sf"/>
</dbReference>
<dbReference type="SUPFAM" id="SSF75620">
    <property type="entry name" value="Release factor"/>
    <property type="match status" value="1"/>
</dbReference>
<evidence type="ECO:0000259" key="2">
    <source>
        <dbReference type="PROSITE" id="PS00745"/>
    </source>
</evidence>
<dbReference type="GO" id="GO:0005762">
    <property type="term" value="C:mitochondrial large ribosomal subunit"/>
    <property type="evidence" value="ECO:0007669"/>
    <property type="project" value="TreeGrafter"/>
</dbReference>
<dbReference type="GO" id="GO:0016150">
    <property type="term" value="F:translation release factor activity, codon nonspecific"/>
    <property type="evidence" value="ECO:0007669"/>
    <property type="project" value="TreeGrafter"/>
</dbReference>
<evidence type="ECO:0000313" key="3">
    <source>
        <dbReference type="EMBL" id="PKI82719.1"/>
    </source>
</evidence>
<dbReference type="EMBL" id="KZ454994">
    <property type="protein sequence ID" value="PKI82719.1"/>
    <property type="molecule type" value="Genomic_DNA"/>
</dbReference>
<sequence>MPAWMQRLVRGYASRARLAEVAWEDMSTRRAWIDAFRARPLGPTDVQLQFMRSAGHGGQNVNKVNTKVRAKFILGEHALPAALAQALATGSPLYTPSTHALQVASDRFRSQRQNVEDALQKD</sequence>
<keyword evidence="4" id="KW-1185">Reference proteome</keyword>
<dbReference type="PANTHER" id="PTHR11075:SF54">
    <property type="entry name" value="LARGE RIBOSOMAL SUBUNIT PROTEIN ML62"/>
    <property type="match status" value="1"/>
</dbReference>
<dbReference type="OrthoDB" id="270639at2759"/>
<dbReference type="Proteomes" id="UP000232875">
    <property type="component" value="Unassembled WGS sequence"/>
</dbReference>
<protein>
    <recommendedName>
        <fullName evidence="2">Prokaryotic-type class I peptide chain release factors domain-containing protein</fullName>
    </recommendedName>
</protein>
<dbReference type="PANTHER" id="PTHR11075">
    <property type="entry name" value="PEPTIDE CHAIN RELEASE FACTOR"/>
    <property type="match status" value="1"/>
</dbReference>
<dbReference type="PROSITE" id="PS00745">
    <property type="entry name" value="RF_PROK_I"/>
    <property type="match status" value="1"/>
</dbReference>
<dbReference type="GO" id="GO:0004045">
    <property type="term" value="F:peptidyl-tRNA hydrolase activity"/>
    <property type="evidence" value="ECO:0007669"/>
    <property type="project" value="TreeGrafter"/>
</dbReference>
<dbReference type="InterPro" id="IPR052104">
    <property type="entry name" value="Mito_Release_Factor_mL62"/>
</dbReference>
<evidence type="ECO:0000313" key="4">
    <source>
        <dbReference type="Proteomes" id="UP000232875"/>
    </source>
</evidence>
<dbReference type="GO" id="GO:0070126">
    <property type="term" value="P:mitochondrial translational termination"/>
    <property type="evidence" value="ECO:0007669"/>
    <property type="project" value="TreeGrafter"/>
</dbReference>
<name>A0A2N1J856_9BASI</name>
<dbReference type="Gene3D" id="3.30.160.20">
    <property type="match status" value="1"/>
</dbReference>
<gene>
    <name evidence="3" type="ORF">MVES_003515</name>
</gene>
<accession>A0A2N1J856</accession>
<dbReference type="AlphaFoldDB" id="A0A2N1J856"/>